<comment type="caution">
    <text evidence="6">The sequence shown here is derived from an EMBL/GenBank/DDBJ whole genome shotgun (WGS) entry which is preliminary data.</text>
</comment>
<sequence>MPVENYGIWKARVAGYSEKTAEDDRHLSLYCYDDPESEPDFKTSLQGYRNNRPGFFRAAINVESGKRHDSRLVYWVNRRFDQHPIINQLASLSFGFHPLGSGEVNEFGLDYIRDSIVDKESCRVVPHDIPGWANDILDILMPEIHRAIDGQADVYLFGSRSGEMIHNIHMNQGNFREFEVEDGVLQDGALIIHMGDSGQWIGIFLAFISQATNTDHIGHAQSPVTWGKTRTTGTVKCTSPPTVDPPGPAKDGVRLLSLDGGGIRGLWELVILEELMRSINPESPPNPCDVFDLICGSSGGGLIAIMLGRLRMGIDECIEAYIHFSKIVIQKPAAVWRIDFRGRFMPRYNGESFEKAIKEIIRSRAVNEDELLQEVNLSTPVTAVVAQRVVNSQIEVFSSHYSSQPVIDGYIRIWEAARATTAAPFFFDPVAIGPDQVKYIDGGMGASNPLN</sequence>
<dbReference type="Gene3D" id="3.40.1090.10">
    <property type="entry name" value="Cytosolic phospholipase A2 catalytic domain"/>
    <property type="match status" value="1"/>
</dbReference>
<evidence type="ECO:0000256" key="4">
    <source>
        <dbReference type="PROSITE-ProRule" id="PRU01161"/>
    </source>
</evidence>
<dbReference type="GO" id="GO:0046486">
    <property type="term" value="P:glycerolipid metabolic process"/>
    <property type="evidence" value="ECO:0007669"/>
    <property type="project" value="UniProtKB-ARBA"/>
</dbReference>
<dbReference type="InterPro" id="IPR016035">
    <property type="entry name" value="Acyl_Trfase/lysoPLipase"/>
</dbReference>
<dbReference type="Proteomes" id="UP001194746">
    <property type="component" value="Unassembled WGS sequence"/>
</dbReference>
<dbReference type="GO" id="GO:0047499">
    <property type="term" value="F:calcium-independent phospholipase A2 activity"/>
    <property type="evidence" value="ECO:0007669"/>
    <property type="project" value="TreeGrafter"/>
</dbReference>
<feature type="active site" description="Proton acceptor" evidence="4">
    <location>
        <position position="441"/>
    </location>
</feature>
<evidence type="ECO:0000256" key="3">
    <source>
        <dbReference type="ARBA" id="ARBA00023098"/>
    </source>
</evidence>
<feature type="short sequence motif" description="GXSXG" evidence="4">
    <location>
        <begin position="296"/>
        <end position="300"/>
    </location>
</feature>
<organism evidence="6 7">
    <name type="scientific">Aspergillus nanangensis</name>
    <dbReference type="NCBI Taxonomy" id="2582783"/>
    <lineage>
        <taxon>Eukaryota</taxon>
        <taxon>Fungi</taxon>
        <taxon>Dikarya</taxon>
        <taxon>Ascomycota</taxon>
        <taxon>Pezizomycotina</taxon>
        <taxon>Eurotiomycetes</taxon>
        <taxon>Eurotiomycetidae</taxon>
        <taxon>Eurotiales</taxon>
        <taxon>Aspergillaceae</taxon>
        <taxon>Aspergillus</taxon>
        <taxon>Aspergillus subgen. Circumdati</taxon>
    </lineage>
</organism>
<dbReference type="PANTHER" id="PTHR24185:SF1">
    <property type="entry name" value="CALCIUM-INDEPENDENT PHOSPHOLIPASE A2-GAMMA"/>
    <property type="match status" value="1"/>
</dbReference>
<evidence type="ECO:0000313" key="6">
    <source>
        <dbReference type="EMBL" id="KAF9890016.1"/>
    </source>
</evidence>
<dbReference type="GO" id="GO:0016042">
    <property type="term" value="P:lipid catabolic process"/>
    <property type="evidence" value="ECO:0007669"/>
    <property type="project" value="UniProtKB-UniRule"/>
</dbReference>
<gene>
    <name evidence="6" type="ORF">FE257_006696</name>
</gene>
<proteinExistence type="predicted"/>
<dbReference type="GO" id="GO:0016020">
    <property type="term" value="C:membrane"/>
    <property type="evidence" value="ECO:0007669"/>
    <property type="project" value="TreeGrafter"/>
</dbReference>
<dbReference type="Pfam" id="PF01734">
    <property type="entry name" value="Patatin"/>
    <property type="match status" value="1"/>
</dbReference>
<evidence type="ECO:0000256" key="1">
    <source>
        <dbReference type="ARBA" id="ARBA00022801"/>
    </source>
</evidence>
<feature type="domain" description="PNPLA" evidence="5">
    <location>
        <begin position="256"/>
        <end position="451"/>
    </location>
</feature>
<keyword evidence="2 4" id="KW-0442">Lipid degradation</keyword>
<name>A0AAD4CP07_ASPNN</name>
<feature type="active site" description="Nucleophile" evidence="4">
    <location>
        <position position="298"/>
    </location>
</feature>
<dbReference type="SUPFAM" id="SSF52151">
    <property type="entry name" value="FabD/lysophospholipase-like"/>
    <property type="match status" value="1"/>
</dbReference>
<dbReference type="Pfam" id="PF10042">
    <property type="entry name" value="DUF2278"/>
    <property type="match status" value="1"/>
</dbReference>
<keyword evidence="1 4" id="KW-0378">Hydrolase</keyword>
<accession>A0AAD4CP07</accession>
<dbReference type="InterPro" id="IPR019268">
    <property type="entry name" value="DUF2278"/>
</dbReference>
<feature type="short sequence motif" description="GXGXXG" evidence="4">
    <location>
        <begin position="260"/>
        <end position="265"/>
    </location>
</feature>
<dbReference type="EMBL" id="VCAU01000030">
    <property type="protein sequence ID" value="KAF9890016.1"/>
    <property type="molecule type" value="Genomic_DNA"/>
</dbReference>
<dbReference type="PROSITE" id="PS51635">
    <property type="entry name" value="PNPLA"/>
    <property type="match status" value="1"/>
</dbReference>
<keyword evidence="7" id="KW-1185">Reference proteome</keyword>
<keyword evidence="3 4" id="KW-0443">Lipid metabolism</keyword>
<evidence type="ECO:0000256" key="2">
    <source>
        <dbReference type="ARBA" id="ARBA00022963"/>
    </source>
</evidence>
<protein>
    <recommendedName>
        <fullName evidence="5">PNPLA domain-containing protein</fullName>
    </recommendedName>
</protein>
<dbReference type="InterPro" id="IPR002641">
    <property type="entry name" value="PNPLA_dom"/>
</dbReference>
<feature type="short sequence motif" description="DGA/G" evidence="4">
    <location>
        <begin position="441"/>
        <end position="443"/>
    </location>
</feature>
<evidence type="ECO:0000313" key="7">
    <source>
        <dbReference type="Proteomes" id="UP001194746"/>
    </source>
</evidence>
<evidence type="ECO:0000259" key="5">
    <source>
        <dbReference type="PROSITE" id="PS51635"/>
    </source>
</evidence>
<dbReference type="GO" id="GO:0019369">
    <property type="term" value="P:arachidonate metabolic process"/>
    <property type="evidence" value="ECO:0007669"/>
    <property type="project" value="TreeGrafter"/>
</dbReference>
<reference evidence="6" key="2">
    <citation type="submission" date="2020-02" db="EMBL/GenBank/DDBJ databases">
        <authorList>
            <person name="Gilchrist C.L.M."/>
            <person name="Chooi Y.-H."/>
        </authorList>
    </citation>
    <scope>NUCLEOTIDE SEQUENCE</scope>
    <source>
        <strain evidence="6">MST-FP2251</strain>
    </source>
</reference>
<reference evidence="6" key="1">
    <citation type="journal article" date="2019" name="Beilstein J. Org. Chem.">
        <title>Nanangenines: drimane sesquiterpenoids as the dominant metabolite cohort of a novel Australian fungus, Aspergillus nanangensis.</title>
        <authorList>
            <person name="Lacey H.J."/>
            <person name="Gilchrist C.L.M."/>
            <person name="Crombie A."/>
            <person name="Kalaitzis J.A."/>
            <person name="Vuong D."/>
            <person name="Rutledge P.J."/>
            <person name="Turner P."/>
            <person name="Pitt J.I."/>
            <person name="Lacey E."/>
            <person name="Chooi Y.H."/>
            <person name="Piggott A.M."/>
        </authorList>
    </citation>
    <scope>NUCLEOTIDE SEQUENCE</scope>
    <source>
        <strain evidence="6">MST-FP2251</strain>
    </source>
</reference>
<dbReference type="AlphaFoldDB" id="A0AAD4CP07"/>
<dbReference type="PANTHER" id="PTHR24185">
    <property type="entry name" value="CALCIUM-INDEPENDENT PHOSPHOLIPASE A2-GAMMA"/>
    <property type="match status" value="1"/>
</dbReference>